<evidence type="ECO:0000313" key="5">
    <source>
        <dbReference type="EMBL" id="PXW53676.1"/>
    </source>
</evidence>
<dbReference type="PANTHER" id="PTHR30055">
    <property type="entry name" value="HTH-TYPE TRANSCRIPTIONAL REGULATOR RUTR"/>
    <property type="match status" value="1"/>
</dbReference>
<evidence type="ECO:0000256" key="3">
    <source>
        <dbReference type="ARBA" id="ARBA00023163"/>
    </source>
</evidence>
<feature type="DNA-binding region" description="H-T-H motif" evidence="4">
    <location>
        <begin position="20"/>
        <end position="39"/>
    </location>
</feature>
<dbReference type="PROSITE" id="PS50977">
    <property type="entry name" value="HTH_TETR_2"/>
    <property type="match status" value="1"/>
</dbReference>
<dbReference type="InterPro" id="IPR050109">
    <property type="entry name" value="HTH-type_TetR-like_transc_reg"/>
</dbReference>
<gene>
    <name evidence="5" type="ORF">C7450_113164</name>
</gene>
<dbReference type="SUPFAM" id="SSF46689">
    <property type="entry name" value="Homeodomain-like"/>
    <property type="match status" value="1"/>
</dbReference>
<keyword evidence="2 4" id="KW-0238">DNA-binding</keyword>
<dbReference type="PANTHER" id="PTHR30055:SF234">
    <property type="entry name" value="HTH-TYPE TRANSCRIPTIONAL REGULATOR BETI"/>
    <property type="match status" value="1"/>
</dbReference>
<dbReference type="GO" id="GO:0003700">
    <property type="term" value="F:DNA-binding transcription factor activity"/>
    <property type="evidence" value="ECO:0007669"/>
    <property type="project" value="TreeGrafter"/>
</dbReference>
<evidence type="ECO:0000256" key="2">
    <source>
        <dbReference type="ARBA" id="ARBA00023125"/>
    </source>
</evidence>
<dbReference type="EMBL" id="QJJK01000013">
    <property type="protein sequence ID" value="PXW53676.1"/>
    <property type="molecule type" value="Genomic_DNA"/>
</dbReference>
<dbReference type="RefSeq" id="WP_170147468.1">
    <property type="nucleotide sequence ID" value="NZ_CAKNFM010000006.1"/>
</dbReference>
<sequence>MALLAAAIDVFSDVGFAAGTTKMIAEKAKVTRGALQYHFSSKEDMIVAVVDHAMNQINFRFNGEEHVHKSIGERLEFILANYREAFSSPTFLAVIQIYLGVRKDPHLSHIISRQHALSRKAINKTWVDLFPEAANDPEKLSTLRRITMGIIRGYVVGEALGGSNFWPQDEIAVRAILQEQINKLIAS</sequence>
<protein>
    <submittedName>
        <fullName evidence="5">TetR family transcriptional regulator</fullName>
    </submittedName>
</protein>
<dbReference type="GO" id="GO:0000976">
    <property type="term" value="F:transcription cis-regulatory region binding"/>
    <property type="evidence" value="ECO:0007669"/>
    <property type="project" value="TreeGrafter"/>
</dbReference>
<dbReference type="Pfam" id="PF00440">
    <property type="entry name" value="TetR_N"/>
    <property type="match status" value="1"/>
</dbReference>
<accession>A0A2V3TY49</accession>
<reference evidence="5 6" key="1">
    <citation type="submission" date="2018-05" db="EMBL/GenBank/DDBJ databases">
        <title>Genomic Encyclopedia of Type Strains, Phase IV (KMG-IV): sequencing the most valuable type-strain genomes for metagenomic binning, comparative biology and taxonomic classification.</title>
        <authorList>
            <person name="Goeker M."/>
        </authorList>
    </citation>
    <scope>NUCLEOTIDE SEQUENCE [LARGE SCALE GENOMIC DNA]</scope>
    <source>
        <strain evidence="5 6">DSM 6462</strain>
    </source>
</reference>
<keyword evidence="3" id="KW-0804">Transcription</keyword>
<evidence type="ECO:0000256" key="4">
    <source>
        <dbReference type="PROSITE-ProRule" id="PRU00335"/>
    </source>
</evidence>
<organism evidence="5 6">
    <name type="scientific">Chelatococcus asaccharovorans</name>
    <dbReference type="NCBI Taxonomy" id="28210"/>
    <lineage>
        <taxon>Bacteria</taxon>
        <taxon>Pseudomonadati</taxon>
        <taxon>Pseudomonadota</taxon>
        <taxon>Alphaproteobacteria</taxon>
        <taxon>Hyphomicrobiales</taxon>
        <taxon>Chelatococcaceae</taxon>
        <taxon>Chelatococcus</taxon>
    </lineage>
</organism>
<evidence type="ECO:0000256" key="1">
    <source>
        <dbReference type="ARBA" id="ARBA00023015"/>
    </source>
</evidence>
<keyword evidence="1" id="KW-0805">Transcription regulation</keyword>
<dbReference type="AlphaFoldDB" id="A0A2V3TY49"/>
<dbReference type="Gene3D" id="1.10.357.10">
    <property type="entry name" value="Tetracycline Repressor, domain 2"/>
    <property type="match status" value="1"/>
</dbReference>
<name>A0A2V3TY49_9HYPH</name>
<keyword evidence="6" id="KW-1185">Reference proteome</keyword>
<dbReference type="InterPro" id="IPR001647">
    <property type="entry name" value="HTH_TetR"/>
</dbReference>
<comment type="caution">
    <text evidence="5">The sequence shown here is derived from an EMBL/GenBank/DDBJ whole genome shotgun (WGS) entry which is preliminary data.</text>
</comment>
<evidence type="ECO:0000313" key="6">
    <source>
        <dbReference type="Proteomes" id="UP000248021"/>
    </source>
</evidence>
<dbReference type="InterPro" id="IPR009057">
    <property type="entry name" value="Homeodomain-like_sf"/>
</dbReference>
<proteinExistence type="predicted"/>
<dbReference type="Proteomes" id="UP000248021">
    <property type="component" value="Unassembled WGS sequence"/>
</dbReference>
<dbReference type="PRINTS" id="PR00455">
    <property type="entry name" value="HTHTETR"/>
</dbReference>